<evidence type="ECO:0000259" key="2">
    <source>
        <dbReference type="Pfam" id="PF04545"/>
    </source>
</evidence>
<comment type="caution">
    <text evidence="3">The sequence shown here is derived from an EMBL/GenBank/DDBJ whole genome shotgun (WGS) entry which is preliminary data.</text>
</comment>
<organism evidence="3 4">
    <name type="scientific">Urinicoccus massiliensis</name>
    <dbReference type="NCBI Taxonomy" id="1723382"/>
    <lineage>
        <taxon>Bacteria</taxon>
        <taxon>Bacillati</taxon>
        <taxon>Bacillota</taxon>
        <taxon>Tissierellia</taxon>
        <taxon>Tissierellales</taxon>
        <taxon>Peptoniphilaceae</taxon>
        <taxon>Urinicoccus</taxon>
    </lineage>
</organism>
<evidence type="ECO:0000259" key="1">
    <source>
        <dbReference type="Pfam" id="PF03118"/>
    </source>
</evidence>
<keyword evidence="4" id="KW-1185">Reference proteome</keyword>
<dbReference type="RefSeq" id="WP_131747989.1">
    <property type="nucleotide sequence ID" value="NZ_CAACYI010000001.1"/>
</dbReference>
<dbReference type="InterPro" id="IPR036388">
    <property type="entry name" value="WH-like_DNA-bd_sf"/>
</dbReference>
<dbReference type="InterPro" id="IPR011260">
    <property type="entry name" value="RNAP_asu_C"/>
</dbReference>
<protein>
    <submittedName>
        <fullName evidence="3">DNA-directed RNA polymerase subunit alpha</fullName>
    </submittedName>
</protein>
<name>A0A8H2QX18_9FIRM</name>
<dbReference type="SUPFAM" id="SSF47789">
    <property type="entry name" value="C-terminal domain of RNA polymerase alpha subunit"/>
    <property type="match status" value="2"/>
</dbReference>
<accession>A0A8H2QX18</accession>
<dbReference type="AlphaFoldDB" id="A0A8H2QX18"/>
<feature type="domain" description="RNA polymerase sigma-70 region 4" evidence="2">
    <location>
        <begin position="299"/>
        <end position="326"/>
    </location>
</feature>
<dbReference type="InterPro" id="IPR007630">
    <property type="entry name" value="RNA_pol_sigma70_r4"/>
</dbReference>
<dbReference type="SUPFAM" id="SSF88659">
    <property type="entry name" value="Sigma3 and sigma4 domains of RNA polymerase sigma factors"/>
    <property type="match status" value="1"/>
</dbReference>
<dbReference type="Pfam" id="PF04545">
    <property type="entry name" value="Sigma70_r4"/>
    <property type="match status" value="1"/>
</dbReference>
<reference evidence="3 4" key="1">
    <citation type="submission" date="2019-02" db="EMBL/GenBank/DDBJ databases">
        <authorList>
            <consortium name="Pathogen Informatics"/>
        </authorList>
    </citation>
    <scope>NUCLEOTIDE SEQUENCE [LARGE SCALE GENOMIC DNA]</scope>
    <source>
        <strain evidence="3 4">3012STDY7089603</strain>
    </source>
</reference>
<proteinExistence type="predicted"/>
<feature type="domain" description="RNA polymerase alpha subunit C-terminal" evidence="1">
    <location>
        <begin position="6"/>
        <end position="60"/>
    </location>
</feature>
<gene>
    <name evidence="3" type="ORF">NCTC13150_00111</name>
</gene>
<dbReference type="Gene3D" id="1.10.10.10">
    <property type="entry name" value="Winged helix-like DNA-binding domain superfamily/Winged helix DNA-binding domain"/>
    <property type="match status" value="1"/>
</dbReference>
<dbReference type="GO" id="GO:0000428">
    <property type="term" value="C:DNA-directed RNA polymerase complex"/>
    <property type="evidence" value="ECO:0007669"/>
    <property type="project" value="UniProtKB-KW"/>
</dbReference>
<feature type="domain" description="RNA polymerase alpha subunit C-terminal" evidence="1">
    <location>
        <begin position="89"/>
        <end position="140"/>
    </location>
</feature>
<evidence type="ECO:0000313" key="3">
    <source>
        <dbReference type="EMBL" id="VFB15612.1"/>
    </source>
</evidence>
<keyword evidence="3" id="KW-0804">Transcription</keyword>
<dbReference type="InterPro" id="IPR013324">
    <property type="entry name" value="RNA_pol_sigma_r3/r4-like"/>
</dbReference>
<dbReference type="EMBL" id="CAACYI010000001">
    <property type="protein sequence ID" value="VFB15612.1"/>
    <property type="molecule type" value="Genomic_DNA"/>
</dbReference>
<dbReference type="GO" id="GO:0006352">
    <property type="term" value="P:DNA-templated transcription initiation"/>
    <property type="evidence" value="ECO:0007669"/>
    <property type="project" value="InterPro"/>
</dbReference>
<evidence type="ECO:0000313" key="4">
    <source>
        <dbReference type="Proteomes" id="UP000377798"/>
    </source>
</evidence>
<keyword evidence="3" id="KW-0240">DNA-directed RNA polymerase</keyword>
<dbReference type="GO" id="GO:0003899">
    <property type="term" value="F:DNA-directed RNA polymerase activity"/>
    <property type="evidence" value="ECO:0007669"/>
    <property type="project" value="InterPro"/>
</dbReference>
<dbReference type="GO" id="GO:0003700">
    <property type="term" value="F:DNA-binding transcription factor activity"/>
    <property type="evidence" value="ECO:0007669"/>
    <property type="project" value="InterPro"/>
</dbReference>
<dbReference type="Pfam" id="PF03118">
    <property type="entry name" value="RNA_pol_A_CTD"/>
    <property type="match status" value="2"/>
</dbReference>
<sequence length="839" mass="98576">MASINQNLSIRSLHLSTRPVNALKNYGVHRVKDLLTMPMFDLLKVPNLGAGSIAEVSGAIQALKTSLREEGDDYFFLDGQGYLHTDFILSDLALSNRCLRGLNSIGIYSLKDLVNSSLMDLKGIPHFGKTSLRELEDLLKKFKIIHFNQKGPLTAEGFASQFILHLNRALEKSSQALYRDLLVLSGKFLNDGSGPLTYLDILNQPKFLQEVYGLTSFKIALENHVLVQLRQNRCGLTFNQLEDLGPSLDGFEAFLQDLLAFLVQEKKILFHRDLYYPTFPSILSCLDIFFQERDRQLYQLRIQGFTLEEIGKEFKLSRERVRQIIKEMNDFLTQEQIICQEDSYRYFIQNYDLSAQQFEKIFQDPLAYGYIQTRFNYPKGQGRPLKELFLDPKLPDYALDNLKSLLNSSYIQVEDDMVKKSKFVIHRYLLTRYALDQISFLDYFSIYKQFMTQHKLEGHPSLFVLPHNLMTKLSGSKEILWSFGRKLRYYPFYSYDFSKLLKGLALDRYKDVEYSTRYFFTRHPQLMEAYDLRDEYELHNLLRKICPPEDYPQIQFLRMPNIRLGRGHRKAQMLELLDLHSPISSHDLARLYEEKYGVNRQSVIATYMKCLEPYYYKGVYDKEKKILPPEILEDFQGQVTEDFYFLQDLRDQFQEAYPHLDPGYINSRSIRQLGYKVYQDYCISTKYRYAQDFFRSILAKEAMYSEDRFSRKFWSLANVISNFYWLKKNFSIFHYDSTTIVNLDYLKSLGVSKESLVSFLEAADPLLMNNRTFCIADLKRQLGDEELCQKNLPDSFLAYLLEDHLDGICLDRFYSQGLIYRSSRHLSPEEFKNCQPLWP</sequence>
<dbReference type="GO" id="GO:0003677">
    <property type="term" value="F:DNA binding"/>
    <property type="evidence" value="ECO:0007669"/>
    <property type="project" value="InterPro"/>
</dbReference>
<dbReference type="Gene3D" id="1.10.150.20">
    <property type="entry name" value="5' to 3' exonuclease, C-terminal subdomain"/>
    <property type="match status" value="2"/>
</dbReference>
<dbReference type="Proteomes" id="UP000377798">
    <property type="component" value="Unassembled WGS sequence"/>
</dbReference>